<reference evidence="1 2" key="1">
    <citation type="submission" date="2023-05" db="EMBL/GenBank/DDBJ databases">
        <title>Rombocin, a short stable natural nisin variant, displays selective antimicrobial activity against Listeria monocytogenes and employs dual mode of action to kill target bacterial strains.</title>
        <authorList>
            <person name="Wambui J."/>
            <person name="Stephan R."/>
            <person name="Kuipers O.P."/>
        </authorList>
    </citation>
    <scope>NUCLEOTIDE SEQUENCE [LARGE SCALE GENOMIC DNA]</scope>
    <source>
        <strain evidence="1 2">RC002</strain>
    </source>
</reference>
<proteinExistence type="predicted"/>
<accession>A0ABT7EBR3</accession>
<protein>
    <submittedName>
        <fullName evidence="1">Uncharacterized protein</fullName>
    </submittedName>
</protein>
<dbReference type="RefSeq" id="WP_284132437.1">
    <property type="nucleotide sequence ID" value="NZ_JASKYM010000002.1"/>
</dbReference>
<dbReference type="EMBL" id="JASKYM010000002">
    <property type="protein sequence ID" value="MDK2563498.1"/>
    <property type="molecule type" value="Genomic_DNA"/>
</dbReference>
<organism evidence="1 2">
    <name type="scientific">Romboutsia sedimentorum</name>
    <dbReference type="NCBI Taxonomy" id="1368474"/>
    <lineage>
        <taxon>Bacteria</taxon>
        <taxon>Bacillati</taxon>
        <taxon>Bacillota</taxon>
        <taxon>Clostridia</taxon>
        <taxon>Peptostreptococcales</taxon>
        <taxon>Peptostreptococcaceae</taxon>
        <taxon>Romboutsia</taxon>
    </lineage>
</organism>
<comment type="caution">
    <text evidence="1">The sequence shown here is derived from an EMBL/GenBank/DDBJ whole genome shotgun (WGS) entry which is preliminary data.</text>
</comment>
<gene>
    <name evidence="1" type="ORF">QOZ84_08045</name>
</gene>
<name>A0ABT7EBR3_9FIRM</name>
<dbReference type="Proteomes" id="UP001301012">
    <property type="component" value="Unassembled WGS sequence"/>
</dbReference>
<evidence type="ECO:0000313" key="2">
    <source>
        <dbReference type="Proteomes" id="UP001301012"/>
    </source>
</evidence>
<keyword evidence="2" id="KW-1185">Reference proteome</keyword>
<evidence type="ECO:0000313" key="1">
    <source>
        <dbReference type="EMBL" id="MDK2563498.1"/>
    </source>
</evidence>
<sequence>MKFEELLIDLYPINNKNNKLKKFIQHHIHGELLISYLEDLAVYMVAATKVSGVTILEKILYDNNRDDLTKVFKSEREKIKREDICFELIEDEMGYFFIKANDEVIAIIEDDIQLFRQLQTFILD</sequence>